<dbReference type="EMBL" id="VSSQ01132265">
    <property type="protein sequence ID" value="MPN58908.1"/>
    <property type="molecule type" value="Genomic_DNA"/>
</dbReference>
<protein>
    <submittedName>
        <fullName evidence="2">Uncharacterized protein</fullName>
    </submittedName>
</protein>
<evidence type="ECO:0000256" key="1">
    <source>
        <dbReference type="SAM" id="MobiDB-lite"/>
    </source>
</evidence>
<evidence type="ECO:0000313" key="2">
    <source>
        <dbReference type="EMBL" id="MPN58908.1"/>
    </source>
</evidence>
<organism evidence="2">
    <name type="scientific">bioreactor metagenome</name>
    <dbReference type="NCBI Taxonomy" id="1076179"/>
    <lineage>
        <taxon>unclassified sequences</taxon>
        <taxon>metagenomes</taxon>
        <taxon>ecological metagenomes</taxon>
    </lineage>
</organism>
<feature type="region of interest" description="Disordered" evidence="1">
    <location>
        <begin position="1"/>
        <end position="20"/>
    </location>
</feature>
<proteinExistence type="predicted"/>
<reference evidence="2" key="1">
    <citation type="submission" date="2019-08" db="EMBL/GenBank/DDBJ databases">
        <authorList>
            <person name="Kucharzyk K."/>
            <person name="Murdoch R.W."/>
            <person name="Higgins S."/>
            <person name="Loffler F."/>
        </authorList>
    </citation>
    <scope>NUCLEOTIDE SEQUENCE</scope>
</reference>
<gene>
    <name evidence="2" type="ORF">SDC9_206624</name>
</gene>
<comment type="caution">
    <text evidence="2">The sequence shown here is derived from an EMBL/GenBank/DDBJ whole genome shotgun (WGS) entry which is preliminary data.</text>
</comment>
<name>A0A645J5I2_9ZZZZ</name>
<accession>A0A645J5I2</accession>
<dbReference type="AlphaFoldDB" id="A0A645J5I2"/>
<sequence length="119" mass="14180">MPTADEVKKSLNQRKKEVSAGRDYQEFIQSYLRNTTVTEEDYWGVYEMCFEYRSLADMNLWQQLSQEWQKNIEHNSSETMTALEFLNKKTVAYKKAAKIKITTSIQELRYQIFPDKVSF</sequence>